<dbReference type="EMBL" id="JAZIBG010000056">
    <property type="protein sequence ID" value="MEF7617294.1"/>
    <property type="molecule type" value="Genomic_DNA"/>
</dbReference>
<keyword evidence="4" id="KW-1185">Reference proteome</keyword>
<dbReference type="EC" id="2.4.-.-" evidence="3"/>
<reference evidence="3 4" key="1">
    <citation type="submission" date="2024-02" db="EMBL/GenBank/DDBJ databases">
        <title>Genome sequence of Aquincola sp. MAHUQ-54.</title>
        <authorList>
            <person name="Huq M.A."/>
        </authorList>
    </citation>
    <scope>NUCLEOTIDE SEQUENCE [LARGE SCALE GENOMIC DNA]</scope>
    <source>
        <strain evidence="3 4">MAHUQ-54</strain>
    </source>
</reference>
<dbReference type="Pfam" id="PF00534">
    <property type="entry name" value="Glycos_transf_1"/>
    <property type="match status" value="1"/>
</dbReference>
<dbReference type="CDD" id="cd03801">
    <property type="entry name" value="GT4_PimA-like"/>
    <property type="match status" value="1"/>
</dbReference>
<keyword evidence="3" id="KW-0328">Glycosyltransferase</keyword>
<dbReference type="SUPFAM" id="SSF53756">
    <property type="entry name" value="UDP-Glycosyltransferase/glycogen phosphorylase"/>
    <property type="match status" value="1"/>
</dbReference>
<dbReference type="Gene3D" id="3.40.50.2000">
    <property type="entry name" value="Glycogen Phosphorylase B"/>
    <property type="match status" value="2"/>
</dbReference>
<dbReference type="Proteomes" id="UP001336250">
    <property type="component" value="Unassembled WGS sequence"/>
</dbReference>
<dbReference type="Pfam" id="PF13439">
    <property type="entry name" value="Glyco_transf_4"/>
    <property type="match status" value="1"/>
</dbReference>
<keyword evidence="3" id="KW-0808">Transferase</keyword>
<proteinExistence type="predicted"/>
<dbReference type="AlphaFoldDB" id="A0AAW9QP24"/>
<evidence type="ECO:0000313" key="4">
    <source>
        <dbReference type="Proteomes" id="UP001336250"/>
    </source>
</evidence>
<evidence type="ECO:0000259" key="1">
    <source>
        <dbReference type="Pfam" id="PF00534"/>
    </source>
</evidence>
<organism evidence="3 4">
    <name type="scientific">Aquincola agrisoli</name>
    <dbReference type="NCBI Taxonomy" id="3119538"/>
    <lineage>
        <taxon>Bacteria</taxon>
        <taxon>Pseudomonadati</taxon>
        <taxon>Pseudomonadota</taxon>
        <taxon>Betaproteobacteria</taxon>
        <taxon>Burkholderiales</taxon>
        <taxon>Sphaerotilaceae</taxon>
        <taxon>Aquincola</taxon>
    </lineage>
</organism>
<name>A0AAW9QP24_9BURK</name>
<feature type="domain" description="Glycosyl transferase family 1" evidence="1">
    <location>
        <begin position="179"/>
        <end position="338"/>
    </location>
</feature>
<dbReference type="GO" id="GO:0016757">
    <property type="term" value="F:glycosyltransferase activity"/>
    <property type="evidence" value="ECO:0007669"/>
    <property type="project" value="UniProtKB-KW"/>
</dbReference>
<evidence type="ECO:0000313" key="3">
    <source>
        <dbReference type="EMBL" id="MEF7617294.1"/>
    </source>
</evidence>
<evidence type="ECO:0000259" key="2">
    <source>
        <dbReference type="Pfam" id="PF13439"/>
    </source>
</evidence>
<dbReference type="InterPro" id="IPR028098">
    <property type="entry name" value="Glyco_trans_4-like_N"/>
</dbReference>
<comment type="caution">
    <text evidence="3">The sequence shown here is derived from an EMBL/GenBank/DDBJ whole genome shotgun (WGS) entry which is preliminary data.</text>
</comment>
<dbReference type="RefSeq" id="WP_332293058.1">
    <property type="nucleotide sequence ID" value="NZ_JAZIBG010000056.1"/>
</dbReference>
<accession>A0AAW9QP24</accession>
<protein>
    <submittedName>
        <fullName evidence="3">Glycosyltransferase family 4 protein</fullName>
        <ecNumber evidence="3">2.4.-.-</ecNumber>
    </submittedName>
</protein>
<dbReference type="PANTHER" id="PTHR12526">
    <property type="entry name" value="GLYCOSYLTRANSFERASE"/>
    <property type="match status" value="1"/>
</dbReference>
<gene>
    <name evidence="3" type="ORF">V4F39_25510</name>
</gene>
<dbReference type="PANTHER" id="PTHR12526:SF636">
    <property type="entry name" value="BLL3647 PROTEIN"/>
    <property type="match status" value="1"/>
</dbReference>
<sequence length="370" mass="39047">MGSAEVQRAGVRRRVAMVAHSHVLGGIEQHVVTLSAELARQGHAVAYAGPSDGWLGAQMRAAGHTCIDLPMNGMYDPVSAWRLARFARRWGADVLHGHALRGGRYADWAGRWSGVPAVATAHSTNAWKWFSPRRRLIAVSEAVRGFLLDKGLPAELVRVVYSGVPDVGPMPAPDGAALSPQRPLVLGMIARFEAVKGHDLALRALAELGPGLPVRLRLAGADTTAWGREVHAQVQALGLGEVVEFLGQRSDVPDVLARLDVVLAPSRRESLCLSLVEAGAAGRPGIAARVGGIPEVLGEDEGGLLVPPEDPHALAGAIRRLAAQPALRLALGAAARRRYEQRFTLAAMREGVEAVYDAAIHAGGSPGKSA</sequence>
<feature type="domain" description="Glycosyltransferase subfamily 4-like N-terminal" evidence="2">
    <location>
        <begin position="25"/>
        <end position="164"/>
    </location>
</feature>
<dbReference type="InterPro" id="IPR001296">
    <property type="entry name" value="Glyco_trans_1"/>
</dbReference>